<dbReference type="OMA" id="VNCVWDM"/>
<dbReference type="OrthoDB" id="10064411at2759"/>
<name>C4JH47_UNCRE</name>
<organism evidence="3 4">
    <name type="scientific">Uncinocarpus reesii (strain UAMH 1704)</name>
    <dbReference type="NCBI Taxonomy" id="336963"/>
    <lineage>
        <taxon>Eukaryota</taxon>
        <taxon>Fungi</taxon>
        <taxon>Dikarya</taxon>
        <taxon>Ascomycota</taxon>
        <taxon>Pezizomycotina</taxon>
        <taxon>Eurotiomycetes</taxon>
        <taxon>Eurotiomycetidae</taxon>
        <taxon>Onygenales</taxon>
        <taxon>Onygenaceae</taxon>
        <taxon>Uncinocarpus</taxon>
    </lineage>
</organism>
<evidence type="ECO:0000259" key="2">
    <source>
        <dbReference type="Pfam" id="PF09791"/>
    </source>
</evidence>
<dbReference type="GO" id="GO:0005739">
    <property type="term" value="C:mitochondrion"/>
    <property type="evidence" value="ECO:0007669"/>
    <property type="project" value="TreeGrafter"/>
</dbReference>
<proteinExistence type="predicted"/>
<dbReference type="PANTHER" id="PTHR21193:SF3">
    <property type="entry name" value="OXIDOREDUCTASE-LIKE DOMAIN-CONTAINING PROTEIN 1"/>
    <property type="match status" value="1"/>
</dbReference>
<dbReference type="HOGENOM" id="CLU_062297_0_0_1"/>
<feature type="region of interest" description="Disordered" evidence="1">
    <location>
        <begin position="186"/>
        <end position="205"/>
    </location>
</feature>
<feature type="region of interest" description="Disordered" evidence="1">
    <location>
        <begin position="79"/>
        <end position="108"/>
    </location>
</feature>
<dbReference type="InterPro" id="IPR019180">
    <property type="entry name" value="Oxidoreductase-like_N"/>
</dbReference>
<dbReference type="RefSeq" id="XP_002543104.1">
    <property type="nucleotide sequence ID" value="XM_002543058.1"/>
</dbReference>
<dbReference type="STRING" id="336963.C4JH47"/>
<dbReference type="KEGG" id="ure:UREG_02620"/>
<reference evidence="4" key="1">
    <citation type="journal article" date="2009" name="Genome Res.">
        <title>Comparative genomic analyses of the human fungal pathogens Coccidioides and their relatives.</title>
        <authorList>
            <person name="Sharpton T.J."/>
            <person name="Stajich J.E."/>
            <person name="Rounsley S.D."/>
            <person name="Gardner M.J."/>
            <person name="Wortman J.R."/>
            <person name="Jordar V.S."/>
            <person name="Maiti R."/>
            <person name="Kodira C.D."/>
            <person name="Neafsey D.E."/>
            <person name="Zeng Q."/>
            <person name="Hung C.-Y."/>
            <person name="McMahan C."/>
            <person name="Muszewska A."/>
            <person name="Grynberg M."/>
            <person name="Mandel M.A."/>
            <person name="Kellner E.M."/>
            <person name="Barker B.M."/>
            <person name="Galgiani J.N."/>
            <person name="Orbach M.J."/>
            <person name="Kirkland T.N."/>
            <person name="Cole G.T."/>
            <person name="Henn M.R."/>
            <person name="Birren B.W."/>
            <person name="Taylor J.W."/>
        </authorList>
    </citation>
    <scope>NUCLEOTIDE SEQUENCE [LARGE SCALE GENOMIC DNA]</scope>
    <source>
        <strain evidence="4">UAMH 1704</strain>
    </source>
</reference>
<protein>
    <recommendedName>
        <fullName evidence="2">Oxidoreductase-like domain-containing protein</fullName>
    </recommendedName>
</protein>
<dbReference type="Pfam" id="PF09791">
    <property type="entry name" value="Oxidored-like"/>
    <property type="match status" value="1"/>
</dbReference>
<feature type="compositionally biased region" description="Basic and acidic residues" evidence="1">
    <location>
        <begin position="186"/>
        <end position="199"/>
    </location>
</feature>
<feature type="compositionally biased region" description="Low complexity" evidence="1">
    <location>
        <begin position="82"/>
        <end position="93"/>
    </location>
</feature>
<dbReference type="eggNOG" id="KOG4690">
    <property type="taxonomic scope" value="Eukaryota"/>
</dbReference>
<feature type="domain" description="Oxidoreductase-like" evidence="2">
    <location>
        <begin position="138"/>
        <end position="182"/>
    </location>
</feature>
<evidence type="ECO:0000313" key="4">
    <source>
        <dbReference type="Proteomes" id="UP000002058"/>
    </source>
</evidence>
<dbReference type="AlphaFoldDB" id="C4JH47"/>
<dbReference type="InterPro" id="IPR039251">
    <property type="entry name" value="OXLD1"/>
</dbReference>
<dbReference type="PANTHER" id="PTHR21193">
    <property type="entry name" value="OXIDOREDUCTASE-LIKE DOMAIN-CONTAINING PROTEIN 1"/>
    <property type="match status" value="1"/>
</dbReference>
<dbReference type="InParanoid" id="C4JH47"/>
<gene>
    <name evidence="3" type="ORF">UREG_02620</name>
</gene>
<evidence type="ECO:0000256" key="1">
    <source>
        <dbReference type="SAM" id="MobiDB-lite"/>
    </source>
</evidence>
<dbReference type="VEuPathDB" id="FungiDB:UREG_02620"/>
<dbReference type="Proteomes" id="UP000002058">
    <property type="component" value="Unassembled WGS sequence"/>
</dbReference>
<accession>C4JH47</accession>
<dbReference type="GeneID" id="8443065"/>
<keyword evidence="4" id="KW-1185">Reference proteome</keyword>
<sequence length="250" mass="27937">MEGLSFAWRGHSFRITLCTYCARRIPSCTSKHTLLRNACSIPPPKRTFQSSTHHSLGQESQAPQAYPLKGYYSDILSQPTHISSPSRPATSISSPPPSEPREPTPAEKMSIVFGTRLAGPGYTSRYNPSTPPDSTWQTINGVAVPPRPMEPDNCCMSGCVHCVWDDYRDDVEEWAMRVREAKQRRPRVEAAAKDKGDMKHKPRREVASASLRDLFEGIPVGIREFMRTEKRLKGEEEASGSVLTRGLAQH</sequence>
<dbReference type="EMBL" id="CH476615">
    <property type="protein sequence ID" value="EEP77771.1"/>
    <property type="molecule type" value="Genomic_DNA"/>
</dbReference>
<evidence type="ECO:0000313" key="3">
    <source>
        <dbReference type="EMBL" id="EEP77771.1"/>
    </source>
</evidence>